<reference evidence="1 2" key="1">
    <citation type="journal article" date="2018" name="PLoS Genet.">
        <title>Population sequencing reveals clonal diversity and ancestral inbreeding in the grapevine cultivar Chardonnay.</title>
        <authorList>
            <person name="Roach M.J."/>
            <person name="Johnson D.L."/>
            <person name="Bohlmann J."/>
            <person name="van Vuuren H.J."/>
            <person name="Jones S.J."/>
            <person name="Pretorius I.S."/>
            <person name="Schmidt S.A."/>
            <person name="Borneman A.R."/>
        </authorList>
    </citation>
    <scope>NUCLEOTIDE SEQUENCE [LARGE SCALE GENOMIC DNA]</scope>
    <source>
        <strain evidence="2">cv. Chardonnay</strain>
        <tissue evidence="1">Leaf</tissue>
    </source>
</reference>
<dbReference type="AlphaFoldDB" id="A0A438DK83"/>
<protein>
    <submittedName>
        <fullName evidence="1">Uncharacterized protein</fullName>
    </submittedName>
</protein>
<organism evidence="1 2">
    <name type="scientific">Vitis vinifera</name>
    <name type="common">Grape</name>
    <dbReference type="NCBI Taxonomy" id="29760"/>
    <lineage>
        <taxon>Eukaryota</taxon>
        <taxon>Viridiplantae</taxon>
        <taxon>Streptophyta</taxon>
        <taxon>Embryophyta</taxon>
        <taxon>Tracheophyta</taxon>
        <taxon>Spermatophyta</taxon>
        <taxon>Magnoliopsida</taxon>
        <taxon>eudicotyledons</taxon>
        <taxon>Gunneridae</taxon>
        <taxon>Pentapetalae</taxon>
        <taxon>rosids</taxon>
        <taxon>Vitales</taxon>
        <taxon>Vitaceae</taxon>
        <taxon>Viteae</taxon>
        <taxon>Vitis</taxon>
    </lineage>
</organism>
<dbReference type="EMBL" id="QGNW01001591">
    <property type="protein sequence ID" value="RVW35873.1"/>
    <property type="molecule type" value="Genomic_DNA"/>
</dbReference>
<evidence type="ECO:0000313" key="2">
    <source>
        <dbReference type="Proteomes" id="UP000288805"/>
    </source>
</evidence>
<comment type="caution">
    <text evidence="1">The sequence shown here is derived from an EMBL/GenBank/DDBJ whole genome shotgun (WGS) entry which is preliminary data.</text>
</comment>
<dbReference type="Proteomes" id="UP000288805">
    <property type="component" value="Unassembled WGS sequence"/>
</dbReference>
<sequence>MRPPKFNKRMGSSLDQPIHIDLLPPPNGEGLSYEVFCKDLRPSLDWSPSYGWRVPSTMVGTWWNVSKFDLEDGLGIEVSLRNRAILAQWTKAPFKVKAMWLIDVKKVKTKQLLQIQRHYKVISLGRGVLCVVFHWATPKGIGSLSVTLLMDLVGLKEAQYHNQLFPCFAMGDLAGQGNRTYTLILCIDASSFHCLIVCTLWWLQESETGRCCAQLVKPVNYVTASNYMPAICAYSSHSTVKTRMDALERLDAVQGPLVMHGAVVIGKSWHSL</sequence>
<proteinExistence type="predicted"/>
<name>A0A438DK83_VITVI</name>
<dbReference type="PANTHER" id="PTHR36805:SF7">
    <property type="entry name" value="AGENET DOMAIN-CONTAINING PROTEIN"/>
    <property type="match status" value="1"/>
</dbReference>
<dbReference type="PANTHER" id="PTHR36805">
    <property type="entry name" value="AGENET DOMAIN-CONTAINING PROTEIN"/>
    <property type="match status" value="1"/>
</dbReference>
<gene>
    <name evidence="1" type="ORF">CK203_084627</name>
</gene>
<accession>A0A438DK83</accession>
<evidence type="ECO:0000313" key="1">
    <source>
        <dbReference type="EMBL" id="RVW35873.1"/>
    </source>
</evidence>